<dbReference type="Gene3D" id="3.50.50.60">
    <property type="entry name" value="FAD/NAD(P)-binding domain"/>
    <property type="match status" value="1"/>
</dbReference>
<feature type="non-terminal residue" evidence="1">
    <location>
        <position position="72"/>
    </location>
</feature>
<comment type="caution">
    <text evidence="1">The sequence shown here is derived from an EMBL/GenBank/DDBJ whole genome shotgun (WGS) entry which is preliminary data.</text>
</comment>
<feature type="non-terminal residue" evidence="1">
    <location>
        <position position="1"/>
    </location>
</feature>
<organism evidence="1 2">
    <name type="scientific">Streptomyces daliensis</name>
    <dbReference type="NCBI Taxonomy" id="299421"/>
    <lineage>
        <taxon>Bacteria</taxon>
        <taxon>Bacillati</taxon>
        <taxon>Actinomycetota</taxon>
        <taxon>Actinomycetes</taxon>
        <taxon>Kitasatosporales</taxon>
        <taxon>Streptomycetaceae</taxon>
        <taxon>Streptomyces</taxon>
    </lineage>
</organism>
<keyword evidence="2" id="KW-1185">Reference proteome</keyword>
<protein>
    <submittedName>
        <fullName evidence="1">NAD(P)H-quinone dehydrogenase</fullName>
    </submittedName>
</protein>
<evidence type="ECO:0000313" key="2">
    <source>
        <dbReference type="Proteomes" id="UP000675554"/>
    </source>
</evidence>
<dbReference type="EMBL" id="JAGSMN010000955">
    <property type="protein sequence ID" value="MBR7677491.1"/>
    <property type="molecule type" value="Genomic_DNA"/>
</dbReference>
<dbReference type="Proteomes" id="UP000675554">
    <property type="component" value="Unassembled WGS sequence"/>
</dbReference>
<gene>
    <name evidence="1" type="ORF">KDA82_31780</name>
</gene>
<dbReference type="AlphaFoldDB" id="A0A8T4IYI6"/>
<proteinExistence type="predicted"/>
<evidence type="ECO:0000313" key="1">
    <source>
        <dbReference type="EMBL" id="MBR7677491.1"/>
    </source>
</evidence>
<accession>A0A8T4IYI6</accession>
<sequence>VVDCDGLGGASVLTDCVPSKTLIATAEVMTNFDSSYEELGIRVEDSTHDPNDPARVVGVDLGKVNRRVKRLA</sequence>
<reference evidence="1" key="1">
    <citation type="submission" date="2021-04" db="EMBL/GenBank/DDBJ databases">
        <title>Sequencing of actinobacteria type strains.</title>
        <authorList>
            <person name="Nguyen G.-S."/>
            <person name="Wentzel A."/>
        </authorList>
    </citation>
    <scope>NUCLEOTIDE SEQUENCE</scope>
    <source>
        <strain evidence="1">DSM 42095</strain>
    </source>
</reference>
<dbReference type="InterPro" id="IPR036188">
    <property type="entry name" value="FAD/NAD-bd_sf"/>
</dbReference>
<name>A0A8T4IYI6_9ACTN</name>